<dbReference type="AlphaFoldDB" id="A0AA41R4E6"/>
<evidence type="ECO:0000256" key="1">
    <source>
        <dbReference type="ARBA" id="ARBA00010398"/>
    </source>
</evidence>
<reference evidence="5" key="1">
    <citation type="submission" date="2022-04" db="EMBL/GenBank/DDBJ databases">
        <title>Desulfatitalea alkaliphila sp. nov., a novel anaerobic sulfate-reducing bacterium isolated from terrestrial mud volcano, Taman Peninsula, Russia.</title>
        <authorList>
            <person name="Khomyakova M.A."/>
            <person name="Merkel A.Y."/>
            <person name="Slobodkin A.I."/>
        </authorList>
    </citation>
    <scope>NUCLEOTIDE SEQUENCE</scope>
    <source>
        <strain evidence="5">M08but</strain>
    </source>
</reference>
<dbReference type="EMBL" id="JALJRB010000007">
    <property type="protein sequence ID" value="MCJ8500675.1"/>
    <property type="molecule type" value="Genomic_DNA"/>
</dbReference>
<evidence type="ECO:0000313" key="5">
    <source>
        <dbReference type="EMBL" id="MCJ8500675.1"/>
    </source>
</evidence>
<keyword evidence="6" id="KW-1185">Reference proteome</keyword>
<sequence>MLLIGESLNVISTKIGRAFKERDAKPIQEEALFQKEKGMDYIDINLGPAKKDGHELMPWVVQVVQEVVPDLPLALDTSNIDAIEAALKVIKQIPSGTPHIINSIMVRPERYERMVPLAAEYNADFIALMWGPEGLPRDENERAALCVELLYFANEAGIPNEKIWVDGIVTPVNIQQPQAISLMEFQKMIPDISPGARSTCGLSNISNGPPEHLRPILNQTYMVMLQKCGMQSVISDPRDDQLTAIAKGQRQDIVDLIYGMLDGTQPDMAGLSKEMQDYAKTVNVILGNTLYSDSWLEV</sequence>
<comment type="caution">
    <text evidence="5">The sequence shown here is derived from an EMBL/GenBank/DDBJ whole genome shotgun (WGS) entry which is preliminary data.</text>
</comment>
<dbReference type="Pfam" id="PF00809">
    <property type="entry name" value="Pterin_bind"/>
    <property type="match status" value="1"/>
</dbReference>
<accession>A0AA41R4E6</accession>
<evidence type="ECO:0000259" key="4">
    <source>
        <dbReference type="PROSITE" id="PS50972"/>
    </source>
</evidence>
<dbReference type="PANTHER" id="PTHR45833">
    <property type="entry name" value="METHIONINE SYNTHASE"/>
    <property type="match status" value="1"/>
</dbReference>
<keyword evidence="2" id="KW-0489">Methyltransferase</keyword>
<evidence type="ECO:0000256" key="2">
    <source>
        <dbReference type="ARBA" id="ARBA00022603"/>
    </source>
</evidence>
<dbReference type="InterPro" id="IPR050554">
    <property type="entry name" value="Met_Synthase/Corrinoid"/>
</dbReference>
<organism evidence="5 6">
    <name type="scientific">Desulfatitalea alkaliphila</name>
    <dbReference type="NCBI Taxonomy" id="2929485"/>
    <lineage>
        <taxon>Bacteria</taxon>
        <taxon>Pseudomonadati</taxon>
        <taxon>Thermodesulfobacteriota</taxon>
        <taxon>Desulfobacteria</taxon>
        <taxon>Desulfobacterales</taxon>
        <taxon>Desulfosarcinaceae</taxon>
        <taxon>Desulfatitalea</taxon>
    </lineage>
</organism>
<dbReference type="PROSITE" id="PS50972">
    <property type="entry name" value="PTERIN_BINDING"/>
    <property type="match status" value="1"/>
</dbReference>
<evidence type="ECO:0000256" key="3">
    <source>
        <dbReference type="ARBA" id="ARBA00022679"/>
    </source>
</evidence>
<dbReference type="GO" id="GO:0004156">
    <property type="term" value="F:dihydropteroate synthase activity"/>
    <property type="evidence" value="ECO:0007669"/>
    <property type="project" value="UniProtKB-EC"/>
</dbReference>
<dbReference type="EC" id="2.5.1.15" evidence="5"/>
<comment type="similarity">
    <text evidence="1">Belongs to the vitamin-B12 dependent methionine synthase family.</text>
</comment>
<dbReference type="GO" id="GO:0032259">
    <property type="term" value="P:methylation"/>
    <property type="evidence" value="ECO:0007669"/>
    <property type="project" value="UniProtKB-KW"/>
</dbReference>
<proteinExistence type="inferred from homology"/>
<dbReference type="RefSeq" id="WP_246905781.1">
    <property type="nucleotide sequence ID" value="NZ_JALJRB010000007.1"/>
</dbReference>
<dbReference type="InterPro" id="IPR000489">
    <property type="entry name" value="Pterin-binding_dom"/>
</dbReference>
<name>A0AA41R4E6_9BACT</name>
<dbReference type="Proteomes" id="UP001165427">
    <property type="component" value="Unassembled WGS sequence"/>
</dbReference>
<dbReference type="GO" id="GO:0042558">
    <property type="term" value="P:pteridine-containing compound metabolic process"/>
    <property type="evidence" value="ECO:0007669"/>
    <property type="project" value="InterPro"/>
</dbReference>
<keyword evidence="3 5" id="KW-0808">Transferase</keyword>
<dbReference type="GO" id="GO:0005829">
    <property type="term" value="C:cytosol"/>
    <property type="evidence" value="ECO:0007669"/>
    <property type="project" value="TreeGrafter"/>
</dbReference>
<evidence type="ECO:0000313" key="6">
    <source>
        <dbReference type="Proteomes" id="UP001165427"/>
    </source>
</evidence>
<dbReference type="PANTHER" id="PTHR45833:SF2">
    <property type="entry name" value="BIFUNCTIONAL HOMOCYSTEINE S-METHYLTRANSFERASE_5,10-METHYLENETETRAHYDROFOLATE REDUCTASE"/>
    <property type="match status" value="1"/>
</dbReference>
<dbReference type="GO" id="GO:0008705">
    <property type="term" value="F:methionine synthase activity"/>
    <property type="evidence" value="ECO:0007669"/>
    <property type="project" value="TreeGrafter"/>
</dbReference>
<gene>
    <name evidence="5" type="ORF">MRX98_08835</name>
</gene>
<dbReference type="InterPro" id="IPR011005">
    <property type="entry name" value="Dihydropteroate_synth-like_sf"/>
</dbReference>
<dbReference type="Gene3D" id="3.20.20.20">
    <property type="entry name" value="Dihydropteroate synthase-like"/>
    <property type="match status" value="1"/>
</dbReference>
<dbReference type="SUPFAM" id="SSF51717">
    <property type="entry name" value="Dihydropteroate synthetase-like"/>
    <property type="match status" value="1"/>
</dbReference>
<feature type="domain" description="Pterin-binding" evidence="4">
    <location>
        <begin position="1"/>
        <end position="255"/>
    </location>
</feature>
<protein>
    <submittedName>
        <fullName evidence="5">Dihydropteroate synthase</fullName>
        <ecNumber evidence="5">2.5.1.15</ecNumber>
    </submittedName>
</protein>